<keyword evidence="10" id="KW-1185">Reference proteome</keyword>
<feature type="transmembrane region" description="Helical" evidence="7">
    <location>
        <begin position="269"/>
        <end position="289"/>
    </location>
</feature>
<evidence type="ECO:0000256" key="6">
    <source>
        <dbReference type="ARBA" id="ARBA00023136"/>
    </source>
</evidence>
<dbReference type="EMBL" id="JBHLVO010000018">
    <property type="protein sequence ID" value="MFC0273281.1"/>
    <property type="molecule type" value="Genomic_DNA"/>
</dbReference>
<dbReference type="InterPro" id="IPR000620">
    <property type="entry name" value="EamA_dom"/>
</dbReference>
<evidence type="ECO:0000256" key="2">
    <source>
        <dbReference type="ARBA" id="ARBA00007362"/>
    </source>
</evidence>
<sequence>MKGSLFVFLGSCSYGVLSTIVVLSYAAGFTLNDVVGSQMVLGAVLLWFVVLFRFKNSISKKPTRKEIIQMLIAGTSTGLTGLFYYVSLQYLAPSLAVVIFFQFTWIGIIIEAIAKRKTPRKSQLLALIPIFVGTILATNLITDGLASLQLQGVLFGFLAAISNAIFIFVSGRVATKSDPILRSAIMVTGGAILTSIIVPPTFLINFTVFGKLLVSYGLLLAFFGSLFSTWMFAKGAPLISTGLASILSAMQLPTTMILSIAILHVPINLTQIIGIIIILLGIGVSESNLGKKETMIIKLGEQHGN</sequence>
<evidence type="ECO:0000259" key="8">
    <source>
        <dbReference type="Pfam" id="PF00892"/>
    </source>
</evidence>
<dbReference type="SUPFAM" id="SSF103481">
    <property type="entry name" value="Multidrug resistance efflux transporter EmrE"/>
    <property type="match status" value="2"/>
</dbReference>
<dbReference type="RefSeq" id="WP_378936420.1">
    <property type="nucleotide sequence ID" value="NZ_JBHLVO010000018.1"/>
</dbReference>
<gene>
    <name evidence="9" type="ORF">ACFFIX_17895</name>
</gene>
<feature type="transmembrane region" description="Helical" evidence="7">
    <location>
        <begin position="34"/>
        <end position="54"/>
    </location>
</feature>
<feature type="transmembrane region" description="Helical" evidence="7">
    <location>
        <begin position="212"/>
        <end position="232"/>
    </location>
</feature>
<evidence type="ECO:0000256" key="1">
    <source>
        <dbReference type="ARBA" id="ARBA00004651"/>
    </source>
</evidence>
<evidence type="ECO:0000256" key="3">
    <source>
        <dbReference type="ARBA" id="ARBA00022475"/>
    </source>
</evidence>
<dbReference type="Pfam" id="PF00892">
    <property type="entry name" value="EamA"/>
    <property type="match status" value="2"/>
</dbReference>
<evidence type="ECO:0000256" key="7">
    <source>
        <dbReference type="SAM" id="Phobius"/>
    </source>
</evidence>
<name>A0ABV6GHW6_9BACI</name>
<feature type="transmembrane region" description="Helical" evidence="7">
    <location>
        <begin position="7"/>
        <end position="28"/>
    </location>
</feature>
<comment type="similarity">
    <text evidence="2">Belongs to the EamA transporter family.</text>
</comment>
<evidence type="ECO:0000313" key="9">
    <source>
        <dbReference type="EMBL" id="MFC0273281.1"/>
    </source>
</evidence>
<comment type="subcellular location">
    <subcellularLocation>
        <location evidence="1">Cell membrane</location>
        <topology evidence="1">Multi-pass membrane protein</topology>
    </subcellularLocation>
</comment>
<keyword evidence="4 7" id="KW-0812">Transmembrane</keyword>
<evidence type="ECO:0000256" key="5">
    <source>
        <dbReference type="ARBA" id="ARBA00022989"/>
    </source>
</evidence>
<dbReference type="PANTHER" id="PTHR32322:SF18">
    <property type="entry name" value="S-ADENOSYLMETHIONINE_S-ADENOSYLHOMOCYSTEINE TRANSPORTER"/>
    <property type="match status" value="1"/>
</dbReference>
<comment type="caution">
    <text evidence="9">The sequence shown here is derived from an EMBL/GenBank/DDBJ whole genome shotgun (WGS) entry which is preliminary data.</text>
</comment>
<protein>
    <submittedName>
        <fullName evidence="9">EamA family transporter</fullName>
    </submittedName>
</protein>
<dbReference type="InterPro" id="IPR037185">
    <property type="entry name" value="EmrE-like"/>
</dbReference>
<feature type="transmembrane region" description="Helical" evidence="7">
    <location>
        <begin position="66"/>
        <end position="86"/>
    </location>
</feature>
<feature type="transmembrane region" description="Helical" evidence="7">
    <location>
        <begin position="92"/>
        <end position="112"/>
    </location>
</feature>
<feature type="transmembrane region" description="Helical" evidence="7">
    <location>
        <begin position="124"/>
        <end position="142"/>
    </location>
</feature>
<feature type="domain" description="EamA" evidence="8">
    <location>
        <begin position="2"/>
        <end position="137"/>
    </location>
</feature>
<keyword evidence="5 7" id="KW-1133">Transmembrane helix</keyword>
<evidence type="ECO:0000313" key="10">
    <source>
        <dbReference type="Proteomes" id="UP001589854"/>
    </source>
</evidence>
<accession>A0ABV6GHW6</accession>
<feature type="transmembrane region" description="Helical" evidence="7">
    <location>
        <begin position="244"/>
        <end position="263"/>
    </location>
</feature>
<proteinExistence type="inferred from homology"/>
<feature type="domain" description="EamA" evidence="8">
    <location>
        <begin position="151"/>
        <end position="283"/>
    </location>
</feature>
<organism evidence="9 10">
    <name type="scientific">Metabacillus herbersteinensis</name>
    <dbReference type="NCBI Taxonomy" id="283816"/>
    <lineage>
        <taxon>Bacteria</taxon>
        <taxon>Bacillati</taxon>
        <taxon>Bacillota</taxon>
        <taxon>Bacilli</taxon>
        <taxon>Bacillales</taxon>
        <taxon>Bacillaceae</taxon>
        <taxon>Metabacillus</taxon>
    </lineage>
</organism>
<keyword evidence="6 7" id="KW-0472">Membrane</keyword>
<evidence type="ECO:0000256" key="4">
    <source>
        <dbReference type="ARBA" id="ARBA00022692"/>
    </source>
</evidence>
<dbReference type="InterPro" id="IPR050638">
    <property type="entry name" value="AA-Vitamin_Transporters"/>
</dbReference>
<feature type="transmembrane region" description="Helical" evidence="7">
    <location>
        <begin position="148"/>
        <end position="169"/>
    </location>
</feature>
<dbReference type="PANTHER" id="PTHR32322">
    <property type="entry name" value="INNER MEMBRANE TRANSPORTER"/>
    <property type="match status" value="1"/>
</dbReference>
<dbReference type="Proteomes" id="UP001589854">
    <property type="component" value="Unassembled WGS sequence"/>
</dbReference>
<feature type="transmembrane region" description="Helical" evidence="7">
    <location>
        <begin position="181"/>
        <end position="206"/>
    </location>
</feature>
<keyword evidence="3" id="KW-1003">Cell membrane</keyword>
<reference evidence="9 10" key="1">
    <citation type="submission" date="2024-09" db="EMBL/GenBank/DDBJ databases">
        <authorList>
            <person name="Sun Q."/>
            <person name="Mori K."/>
        </authorList>
    </citation>
    <scope>NUCLEOTIDE SEQUENCE [LARGE SCALE GENOMIC DNA]</scope>
    <source>
        <strain evidence="9 10">CCM 7228</strain>
    </source>
</reference>